<evidence type="ECO:0000313" key="3">
    <source>
        <dbReference type="Proteomes" id="UP000027002"/>
    </source>
</evidence>
<dbReference type="KEGG" id="uvi:66065235"/>
<organism evidence="2 3">
    <name type="scientific">Ustilaginoidea virens</name>
    <name type="common">Rice false smut fungus</name>
    <name type="synonym">Villosiclava virens</name>
    <dbReference type="NCBI Taxonomy" id="1159556"/>
    <lineage>
        <taxon>Eukaryota</taxon>
        <taxon>Fungi</taxon>
        <taxon>Dikarya</taxon>
        <taxon>Ascomycota</taxon>
        <taxon>Pezizomycotina</taxon>
        <taxon>Sordariomycetes</taxon>
        <taxon>Hypocreomycetidae</taxon>
        <taxon>Hypocreales</taxon>
        <taxon>Clavicipitaceae</taxon>
        <taxon>Ustilaginoidea</taxon>
    </lineage>
</organism>
<keyword evidence="3" id="KW-1185">Reference proteome</keyword>
<dbReference type="AlphaFoldDB" id="A0A8E5HRI3"/>
<feature type="compositionally biased region" description="Polar residues" evidence="1">
    <location>
        <begin position="15"/>
        <end position="27"/>
    </location>
</feature>
<evidence type="ECO:0000256" key="1">
    <source>
        <dbReference type="SAM" id="MobiDB-lite"/>
    </source>
</evidence>
<dbReference type="Proteomes" id="UP000027002">
    <property type="component" value="Chromosome 3"/>
</dbReference>
<evidence type="ECO:0000313" key="2">
    <source>
        <dbReference type="EMBL" id="QUC20216.1"/>
    </source>
</evidence>
<name>A0A8E5HRI3_USTVR</name>
<accession>A0A8E5HRI3</accession>
<proteinExistence type="predicted"/>
<dbReference type="RefSeq" id="XP_042997889.1">
    <property type="nucleotide sequence ID" value="XM_043141955.1"/>
</dbReference>
<reference evidence="2" key="1">
    <citation type="submission" date="2020-03" db="EMBL/GenBank/DDBJ databases">
        <title>A mixture of massive structural variations and highly conserved coding sequences in Ustilaginoidea virens genome.</title>
        <authorList>
            <person name="Zhang K."/>
            <person name="Zhao Z."/>
            <person name="Zhang Z."/>
            <person name="Li Y."/>
            <person name="Hsiang T."/>
            <person name="Sun W."/>
        </authorList>
    </citation>
    <scope>NUCLEOTIDE SEQUENCE</scope>
    <source>
        <strain evidence="2">UV-8b</strain>
    </source>
</reference>
<sequence length="186" mass="19441">MARAPSHAVHDAPAPSTSIQPVPNSQGGLRADRVAHLLPCGPDSRRTPSTALARLPKVHAAPLAELYAVWGRGSAKRRRPRLSEHVVGSAPLPLDLQASSLAVDRPSLGRCSCNPTTRKRLEERVRVSRRGPSLPPPLPLPLVAVAVACCCCCRCCYCSLLSPFAVAAVAGASCSKGPSPPPSSLP</sequence>
<protein>
    <submittedName>
        <fullName evidence="2">Uncharacterized protein</fullName>
    </submittedName>
</protein>
<feature type="region of interest" description="Disordered" evidence="1">
    <location>
        <begin position="1"/>
        <end position="27"/>
    </location>
</feature>
<gene>
    <name evidence="2" type="ORF">UV8b_04457</name>
</gene>
<dbReference type="GeneID" id="66065235"/>
<dbReference type="EMBL" id="CP072755">
    <property type="protein sequence ID" value="QUC20216.1"/>
    <property type="molecule type" value="Genomic_DNA"/>
</dbReference>